<evidence type="ECO:0000313" key="14">
    <source>
        <dbReference type="EMBL" id="KZP00518.1"/>
    </source>
</evidence>
<dbReference type="GO" id="GO:0005737">
    <property type="term" value="C:cytoplasm"/>
    <property type="evidence" value="ECO:0007669"/>
    <property type="project" value="TreeGrafter"/>
</dbReference>
<keyword evidence="8" id="KW-0460">Magnesium</keyword>
<dbReference type="GO" id="GO:0001510">
    <property type="term" value="P:RNA methylation"/>
    <property type="evidence" value="ECO:0007669"/>
    <property type="project" value="InterPro"/>
</dbReference>
<organism evidence="14 15">
    <name type="scientific">Calocera viscosa (strain TUFC12733)</name>
    <dbReference type="NCBI Taxonomy" id="1330018"/>
    <lineage>
        <taxon>Eukaryota</taxon>
        <taxon>Fungi</taxon>
        <taxon>Dikarya</taxon>
        <taxon>Basidiomycota</taxon>
        <taxon>Agaricomycotina</taxon>
        <taxon>Dacrymycetes</taxon>
        <taxon>Dacrymycetales</taxon>
        <taxon>Dacrymycetaceae</taxon>
        <taxon>Calocera</taxon>
    </lineage>
</organism>
<feature type="region of interest" description="Disordered" evidence="13">
    <location>
        <begin position="448"/>
        <end position="534"/>
    </location>
</feature>
<dbReference type="Proteomes" id="UP000076738">
    <property type="component" value="Unassembled WGS sequence"/>
</dbReference>
<dbReference type="GO" id="GO:0030422">
    <property type="term" value="P:siRNA processing"/>
    <property type="evidence" value="ECO:0007669"/>
    <property type="project" value="TreeGrafter"/>
</dbReference>
<keyword evidence="10" id="KW-0943">RNA-mediated gene silencing</keyword>
<feature type="compositionally biased region" description="Acidic residues" evidence="13">
    <location>
        <begin position="448"/>
        <end position="460"/>
    </location>
</feature>
<gene>
    <name evidence="14" type="ORF">CALVIDRAFT_509770</name>
</gene>
<dbReference type="GO" id="GO:0090486">
    <property type="term" value="F:small RNA 2'-O-methyltransferase activity"/>
    <property type="evidence" value="ECO:0007669"/>
    <property type="project" value="UniProtKB-EC"/>
</dbReference>
<evidence type="ECO:0000313" key="15">
    <source>
        <dbReference type="Proteomes" id="UP000076738"/>
    </source>
</evidence>
<dbReference type="GO" id="GO:0003723">
    <property type="term" value="F:RNA binding"/>
    <property type="evidence" value="ECO:0007669"/>
    <property type="project" value="UniProtKB-KW"/>
</dbReference>
<dbReference type="EMBL" id="KV417269">
    <property type="protein sequence ID" value="KZP00518.1"/>
    <property type="molecule type" value="Genomic_DNA"/>
</dbReference>
<name>A0A167R3C4_CALVF</name>
<keyword evidence="9" id="KW-0694">RNA-binding</keyword>
<dbReference type="AlphaFoldDB" id="A0A167R3C4"/>
<keyword evidence="6" id="KW-0949">S-adenosyl-L-methionine</keyword>
<dbReference type="OrthoDB" id="2154311at2759"/>
<dbReference type="PANTHER" id="PTHR21404">
    <property type="entry name" value="HEN1"/>
    <property type="match status" value="1"/>
</dbReference>
<keyword evidence="7" id="KW-0479">Metal-binding</keyword>
<dbReference type="EC" id="2.1.1.386" evidence="11"/>
<evidence type="ECO:0000256" key="9">
    <source>
        <dbReference type="ARBA" id="ARBA00022884"/>
    </source>
</evidence>
<keyword evidence="15" id="KW-1185">Reference proteome</keyword>
<dbReference type="Pfam" id="PF13489">
    <property type="entry name" value="Methyltransf_23"/>
    <property type="match status" value="1"/>
</dbReference>
<sequence>MHRCESGIKSAVRHICRANCARLVRVSFCLHHHTALRAYSLEIRPKLAEVVPVQSSAAADESVLLDVHFRPYLWEERHAWILRILRQENARTVLDIGCGEGALLSTLCQPAQTIWEPSLGESENEAYRDLYLERIAGLDIVPTELIKAERATTPAAPAAQPSHKTWVRDPIRWNPLEVKLWHGSLDTYNPDLKSYDFMVAMEVIEHLPENILPYFAPMILGQYRPKCLLVTTPNFSFNPLFTKPGHTDPRAFPDPTGRTNRHFRHDDHKFEWTEQEFREWCEDAAAAFGYEVLLGGVGQPTADDPYRRPAPFASQTALFRRKAEDAPVSKRHLAATARQDVAAVPHALVACHIHQAHPSSGILQPLDDIRGRIRESLDESQYGDTTIRDLWNDWQIPFMCGGSLSCLLEAIQEGDSEWELKATEESTKNRLAVAVLWKAFVPRAQNALEEEDANPEGSEIDVDHYESQEDDRSWPERQDRDVPADEPNDWGWGSAESTNLQQNTEWGTVQDWGTDAGDTTTDETGHSAWAQIPE</sequence>
<keyword evidence="5" id="KW-0808">Transferase</keyword>
<dbReference type="InterPro" id="IPR029063">
    <property type="entry name" value="SAM-dependent_MTases_sf"/>
</dbReference>
<evidence type="ECO:0000256" key="7">
    <source>
        <dbReference type="ARBA" id="ARBA00022723"/>
    </source>
</evidence>
<dbReference type="GO" id="GO:0046872">
    <property type="term" value="F:metal ion binding"/>
    <property type="evidence" value="ECO:0007669"/>
    <property type="project" value="UniProtKB-KW"/>
</dbReference>
<evidence type="ECO:0000256" key="3">
    <source>
        <dbReference type="ARBA" id="ARBA00021330"/>
    </source>
</evidence>
<dbReference type="STRING" id="1330018.A0A167R3C4"/>
<dbReference type="PANTHER" id="PTHR21404:SF3">
    <property type="entry name" value="SMALL RNA 2'-O-METHYLTRANSFERASE"/>
    <property type="match status" value="1"/>
</dbReference>
<comment type="similarity">
    <text evidence="2">Belongs to the methyltransferase superfamily. HEN1 family.</text>
</comment>
<proteinExistence type="inferred from homology"/>
<reference evidence="14 15" key="1">
    <citation type="journal article" date="2016" name="Mol. Biol. Evol.">
        <title>Comparative Genomics of Early-Diverging Mushroom-Forming Fungi Provides Insights into the Origins of Lignocellulose Decay Capabilities.</title>
        <authorList>
            <person name="Nagy L.G."/>
            <person name="Riley R."/>
            <person name="Tritt A."/>
            <person name="Adam C."/>
            <person name="Daum C."/>
            <person name="Floudas D."/>
            <person name="Sun H."/>
            <person name="Yadav J.S."/>
            <person name="Pangilinan J."/>
            <person name="Larsson K.H."/>
            <person name="Matsuura K."/>
            <person name="Barry K."/>
            <person name="Labutti K."/>
            <person name="Kuo R."/>
            <person name="Ohm R.A."/>
            <person name="Bhattacharya S.S."/>
            <person name="Shirouzu T."/>
            <person name="Yoshinaga Y."/>
            <person name="Martin F.M."/>
            <person name="Grigoriev I.V."/>
            <person name="Hibbett D.S."/>
        </authorList>
    </citation>
    <scope>NUCLEOTIDE SEQUENCE [LARGE SCALE GENOMIC DNA]</scope>
    <source>
        <strain evidence="14 15">TUFC12733</strain>
    </source>
</reference>
<keyword evidence="4" id="KW-0489">Methyltransferase</keyword>
<evidence type="ECO:0000256" key="13">
    <source>
        <dbReference type="SAM" id="MobiDB-lite"/>
    </source>
</evidence>
<dbReference type="Gene3D" id="3.40.50.150">
    <property type="entry name" value="Vaccinia Virus protein VP39"/>
    <property type="match status" value="1"/>
</dbReference>
<evidence type="ECO:0000256" key="6">
    <source>
        <dbReference type="ARBA" id="ARBA00022691"/>
    </source>
</evidence>
<accession>A0A167R3C4</accession>
<evidence type="ECO:0000256" key="1">
    <source>
        <dbReference type="ARBA" id="ARBA00001946"/>
    </source>
</evidence>
<evidence type="ECO:0000256" key="10">
    <source>
        <dbReference type="ARBA" id="ARBA00023158"/>
    </source>
</evidence>
<dbReference type="SUPFAM" id="SSF53335">
    <property type="entry name" value="S-adenosyl-L-methionine-dependent methyltransferases"/>
    <property type="match status" value="1"/>
</dbReference>
<protein>
    <recommendedName>
        <fullName evidence="3">Small RNA 2'-O-methyltransferase</fullName>
        <ecNumber evidence="11">2.1.1.386</ecNumber>
    </recommendedName>
</protein>
<dbReference type="InterPro" id="IPR026610">
    <property type="entry name" value="Hen1"/>
</dbReference>
<feature type="compositionally biased region" description="Basic and acidic residues" evidence="13">
    <location>
        <begin position="461"/>
        <end position="483"/>
    </location>
</feature>
<dbReference type="GO" id="GO:0005634">
    <property type="term" value="C:nucleus"/>
    <property type="evidence" value="ECO:0007669"/>
    <property type="project" value="TreeGrafter"/>
</dbReference>
<comment type="catalytic activity">
    <reaction evidence="12">
        <text>small RNA 3'-end nucleotide + S-adenosyl-L-methionine = small RNA 3'-end 2'-O-methylnucleotide + S-adenosyl-L-homocysteine + H(+)</text>
        <dbReference type="Rhea" id="RHEA:37887"/>
        <dbReference type="Rhea" id="RHEA-COMP:10415"/>
        <dbReference type="Rhea" id="RHEA-COMP:10416"/>
        <dbReference type="ChEBI" id="CHEBI:15378"/>
        <dbReference type="ChEBI" id="CHEBI:57856"/>
        <dbReference type="ChEBI" id="CHEBI:59789"/>
        <dbReference type="ChEBI" id="CHEBI:74896"/>
        <dbReference type="ChEBI" id="CHEBI:74898"/>
        <dbReference type="EC" id="2.1.1.386"/>
    </reaction>
</comment>
<comment type="cofactor">
    <cofactor evidence="1">
        <name>Mg(2+)</name>
        <dbReference type="ChEBI" id="CHEBI:18420"/>
    </cofactor>
</comment>
<evidence type="ECO:0000256" key="4">
    <source>
        <dbReference type="ARBA" id="ARBA00022603"/>
    </source>
</evidence>
<evidence type="ECO:0000256" key="12">
    <source>
        <dbReference type="ARBA" id="ARBA00048418"/>
    </source>
</evidence>
<evidence type="ECO:0000256" key="8">
    <source>
        <dbReference type="ARBA" id="ARBA00022842"/>
    </source>
</evidence>
<evidence type="ECO:0000256" key="11">
    <source>
        <dbReference type="ARBA" id="ARBA00035025"/>
    </source>
</evidence>
<feature type="compositionally biased region" description="Polar residues" evidence="13">
    <location>
        <begin position="495"/>
        <end position="507"/>
    </location>
</feature>
<evidence type="ECO:0000256" key="2">
    <source>
        <dbReference type="ARBA" id="ARBA00009026"/>
    </source>
</evidence>
<evidence type="ECO:0000256" key="5">
    <source>
        <dbReference type="ARBA" id="ARBA00022679"/>
    </source>
</evidence>